<dbReference type="EMBL" id="JAUEPR010000079">
    <property type="protein sequence ID" value="KAK0467390.1"/>
    <property type="molecule type" value="Genomic_DNA"/>
</dbReference>
<gene>
    <name evidence="2" type="ORF">IW261DRAFT_1574283</name>
</gene>
<dbReference type="AlphaFoldDB" id="A0AA39NKR1"/>
<reference evidence="2" key="1">
    <citation type="submission" date="2023-06" db="EMBL/GenBank/DDBJ databases">
        <authorList>
            <consortium name="Lawrence Berkeley National Laboratory"/>
            <person name="Ahrendt S."/>
            <person name="Sahu N."/>
            <person name="Indic B."/>
            <person name="Wong-Bajracharya J."/>
            <person name="Merenyi Z."/>
            <person name="Ke H.-M."/>
            <person name="Monk M."/>
            <person name="Kocsube S."/>
            <person name="Drula E."/>
            <person name="Lipzen A."/>
            <person name="Balint B."/>
            <person name="Henrissat B."/>
            <person name="Andreopoulos B."/>
            <person name="Martin F.M."/>
            <person name="Harder C.B."/>
            <person name="Rigling D."/>
            <person name="Ford K.L."/>
            <person name="Foster G.D."/>
            <person name="Pangilinan J."/>
            <person name="Papanicolaou A."/>
            <person name="Barry K."/>
            <person name="LaButti K."/>
            <person name="Viragh M."/>
            <person name="Koriabine M."/>
            <person name="Yan M."/>
            <person name="Riley R."/>
            <person name="Champramary S."/>
            <person name="Plett K.L."/>
            <person name="Tsai I.J."/>
            <person name="Slot J."/>
            <person name="Sipos G."/>
            <person name="Plett J."/>
            <person name="Nagy L.G."/>
            <person name="Grigoriev I.V."/>
        </authorList>
    </citation>
    <scope>NUCLEOTIDE SEQUENCE</scope>
    <source>
        <strain evidence="2">ICMP 16352</strain>
    </source>
</reference>
<feature type="compositionally biased region" description="Basic and acidic residues" evidence="1">
    <location>
        <begin position="40"/>
        <end position="50"/>
    </location>
</feature>
<keyword evidence="3" id="KW-1185">Reference proteome</keyword>
<proteinExistence type="predicted"/>
<evidence type="ECO:0000256" key="1">
    <source>
        <dbReference type="SAM" id="MobiDB-lite"/>
    </source>
</evidence>
<dbReference type="Proteomes" id="UP001175227">
    <property type="component" value="Unassembled WGS sequence"/>
</dbReference>
<sequence>MTKSGNRTTASKREHSPVVANPAKKARTASPASTLNSQPDEGKDINDSHDNAFGSQNTATLTRSTPTDLNTNPYRDVANNLVQLTRINDYLKSRDIPEQVLTVDIAAMYRNNYPIISTSRVMHIAFAPSKDCLTNLALIDPDDYSVHSERVVHATVVPRSFFMLGSVVYSDLFGLSTAKQICIQPLHFLWPRTAAAIGHVFEVGPKKVLMNNGYQRGLSFTSWLKSSETSTATLDIPVNGKRHGPAIRPRDQPVPVFDCRGPFKLSSYHTCPADNVDPENGSIVLIIFMLGRYKELGYNVVSYNVQVVLRLADTPSDDDGKKPVVPLPAYLTSLEPVGVIGVSKTENVFIDDGEDDSTENVY</sequence>
<feature type="compositionally biased region" description="Polar residues" evidence="1">
    <location>
        <begin position="53"/>
        <end position="72"/>
    </location>
</feature>
<evidence type="ECO:0000313" key="3">
    <source>
        <dbReference type="Proteomes" id="UP001175227"/>
    </source>
</evidence>
<protein>
    <submittedName>
        <fullName evidence="2">Uncharacterized protein</fullName>
    </submittedName>
</protein>
<name>A0AA39NKR1_9AGAR</name>
<feature type="region of interest" description="Disordered" evidence="1">
    <location>
        <begin position="1"/>
        <end position="72"/>
    </location>
</feature>
<comment type="caution">
    <text evidence="2">The sequence shown here is derived from an EMBL/GenBank/DDBJ whole genome shotgun (WGS) entry which is preliminary data.</text>
</comment>
<accession>A0AA39NKR1</accession>
<organism evidence="2 3">
    <name type="scientific">Armillaria novae-zelandiae</name>
    <dbReference type="NCBI Taxonomy" id="153914"/>
    <lineage>
        <taxon>Eukaryota</taxon>
        <taxon>Fungi</taxon>
        <taxon>Dikarya</taxon>
        <taxon>Basidiomycota</taxon>
        <taxon>Agaricomycotina</taxon>
        <taxon>Agaricomycetes</taxon>
        <taxon>Agaricomycetidae</taxon>
        <taxon>Agaricales</taxon>
        <taxon>Marasmiineae</taxon>
        <taxon>Physalacriaceae</taxon>
        <taxon>Armillaria</taxon>
    </lineage>
</organism>
<feature type="compositionally biased region" description="Polar residues" evidence="1">
    <location>
        <begin position="30"/>
        <end position="39"/>
    </location>
</feature>
<evidence type="ECO:0000313" key="2">
    <source>
        <dbReference type="EMBL" id="KAK0467390.1"/>
    </source>
</evidence>